<gene>
    <name evidence="1" type="ORF">AFUS01_LOCUS21916</name>
</gene>
<dbReference type="OrthoDB" id="313308at2759"/>
<accession>A0A8J2P0A2</accession>
<organism evidence="1 2">
    <name type="scientific">Allacma fusca</name>
    <dbReference type="NCBI Taxonomy" id="39272"/>
    <lineage>
        <taxon>Eukaryota</taxon>
        <taxon>Metazoa</taxon>
        <taxon>Ecdysozoa</taxon>
        <taxon>Arthropoda</taxon>
        <taxon>Hexapoda</taxon>
        <taxon>Collembola</taxon>
        <taxon>Symphypleona</taxon>
        <taxon>Sminthuridae</taxon>
        <taxon>Allacma</taxon>
    </lineage>
</organism>
<dbReference type="EMBL" id="CAJVCH010249593">
    <property type="protein sequence ID" value="CAG7733473.1"/>
    <property type="molecule type" value="Genomic_DNA"/>
</dbReference>
<evidence type="ECO:0000313" key="2">
    <source>
        <dbReference type="Proteomes" id="UP000708208"/>
    </source>
</evidence>
<reference evidence="1" key="1">
    <citation type="submission" date="2021-06" db="EMBL/GenBank/DDBJ databases">
        <authorList>
            <person name="Hodson N. C."/>
            <person name="Mongue J. A."/>
            <person name="Jaron S. K."/>
        </authorList>
    </citation>
    <scope>NUCLEOTIDE SEQUENCE</scope>
</reference>
<name>A0A8J2P0A2_9HEXA</name>
<keyword evidence="2" id="KW-1185">Reference proteome</keyword>
<evidence type="ECO:0000313" key="1">
    <source>
        <dbReference type="EMBL" id="CAG7733473.1"/>
    </source>
</evidence>
<dbReference type="Pfam" id="PF06098">
    <property type="entry name" value="Radial_spoke_3"/>
    <property type="match status" value="1"/>
</dbReference>
<dbReference type="Proteomes" id="UP000708208">
    <property type="component" value="Unassembled WGS sequence"/>
</dbReference>
<comment type="caution">
    <text evidence="1">The sequence shown here is derived from an EMBL/GenBank/DDBJ whole genome shotgun (WGS) entry which is preliminary data.</text>
</comment>
<proteinExistence type="predicted"/>
<dbReference type="InterPro" id="IPR009290">
    <property type="entry name" value="Radial_spoke_3"/>
</dbReference>
<feature type="non-terminal residue" evidence="1">
    <location>
        <position position="33"/>
    </location>
</feature>
<dbReference type="AlphaFoldDB" id="A0A8J2P0A2"/>
<protein>
    <submittedName>
        <fullName evidence="1">Uncharacterized protein</fullName>
    </submittedName>
</protein>
<sequence length="33" mass="4020">MVNKILEQALLEVMEEEELEALRDQQRAYEELR</sequence>